<sequence>MNDVVAALRGDRSNSLAILVFTAVTNLADGVLKVVIPLMGASATASPLALSMLSVMLMLPTLLLSFHVGVLVDRHDRRRLLLLSNAVRIGCLGTLLACVLQASAPLPLLYALGFVLGVADVVAATAISALIPSVVPKSGWERTNAWVTGIETVAQEFCGPVLGGLLVAAGTSVAVGTTGAAYVFAAATVLFLGGSMKVRRTAAHHESVGRQITEGLRFLWRQPTLRLTSTVLTVLCACWGAWLALIPLIAVHDMRLSSKEYGVLLSLLGVGGLAGAMCVAWLNRLGGRRWVMFSDFVGTFAMVAVPLFTAHVWIIGAAAFAGGFGGVLWSVNARTISQSLVPDSMRGRFSATARVFSLGAMPVGAAVAGALGELVGPRAALALFAPPVALLIVPYFRTLTPQVLHEIFADFRPAAPEQEREHAVQNDAQEKIL</sequence>
<dbReference type="RefSeq" id="WP_355397253.1">
    <property type="nucleotide sequence ID" value="NZ_JBEGHN010000005.1"/>
</dbReference>
<keyword evidence="4 7" id="KW-0812">Transmembrane</keyword>
<protein>
    <submittedName>
        <fullName evidence="8">MFS transporter</fullName>
    </submittedName>
</protein>
<evidence type="ECO:0000256" key="5">
    <source>
        <dbReference type="ARBA" id="ARBA00022989"/>
    </source>
</evidence>
<feature type="transmembrane region" description="Helical" evidence="7">
    <location>
        <begin position="261"/>
        <end position="283"/>
    </location>
</feature>
<feature type="transmembrane region" description="Helical" evidence="7">
    <location>
        <begin position="378"/>
        <end position="396"/>
    </location>
</feature>
<evidence type="ECO:0000256" key="6">
    <source>
        <dbReference type="ARBA" id="ARBA00023136"/>
    </source>
</evidence>
<keyword evidence="6 7" id="KW-0472">Membrane</keyword>
<proteinExistence type="predicted"/>
<comment type="subcellular location">
    <subcellularLocation>
        <location evidence="1">Cell membrane</location>
        <topology evidence="1">Multi-pass membrane protein</topology>
    </subcellularLocation>
</comment>
<feature type="transmembrane region" description="Helical" evidence="7">
    <location>
        <begin position="143"/>
        <end position="167"/>
    </location>
</feature>
<dbReference type="Proteomes" id="UP001550210">
    <property type="component" value="Unassembled WGS sequence"/>
</dbReference>
<evidence type="ECO:0000256" key="7">
    <source>
        <dbReference type="SAM" id="Phobius"/>
    </source>
</evidence>
<evidence type="ECO:0000256" key="2">
    <source>
        <dbReference type="ARBA" id="ARBA00022448"/>
    </source>
</evidence>
<feature type="transmembrane region" description="Helical" evidence="7">
    <location>
        <begin position="108"/>
        <end position="131"/>
    </location>
</feature>
<keyword evidence="5 7" id="KW-1133">Transmembrane helix</keyword>
<reference evidence="8 9" key="1">
    <citation type="submission" date="2024-06" db="EMBL/GenBank/DDBJ databases">
        <title>The Natural Products Discovery Center: Release of the First 8490 Sequenced Strains for Exploring Actinobacteria Biosynthetic Diversity.</title>
        <authorList>
            <person name="Kalkreuter E."/>
            <person name="Kautsar S.A."/>
            <person name="Yang D."/>
            <person name="Bader C.D."/>
            <person name="Teijaro C.N."/>
            <person name="Fluegel L."/>
            <person name="Davis C.M."/>
            <person name="Simpson J.R."/>
            <person name="Lauterbach L."/>
            <person name="Steele A.D."/>
            <person name="Gui C."/>
            <person name="Meng S."/>
            <person name="Li G."/>
            <person name="Viehrig K."/>
            <person name="Ye F."/>
            <person name="Su P."/>
            <person name="Kiefer A.F."/>
            <person name="Nichols A."/>
            <person name="Cepeda A.J."/>
            <person name="Yan W."/>
            <person name="Fan B."/>
            <person name="Jiang Y."/>
            <person name="Adhikari A."/>
            <person name="Zheng C.-J."/>
            <person name="Schuster L."/>
            <person name="Cowan T.M."/>
            <person name="Smanski M.J."/>
            <person name="Chevrette M.G."/>
            <person name="De Carvalho L.P.S."/>
            <person name="Shen B."/>
        </authorList>
    </citation>
    <scope>NUCLEOTIDE SEQUENCE [LARGE SCALE GENOMIC DNA]</scope>
    <source>
        <strain evidence="8 9">NPDC006434</strain>
    </source>
</reference>
<gene>
    <name evidence="8" type="ORF">ABZZ21_15680</name>
</gene>
<dbReference type="PANTHER" id="PTHR23513">
    <property type="entry name" value="INTEGRAL MEMBRANE EFFLUX PROTEIN-RELATED"/>
    <property type="match status" value="1"/>
</dbReference>
<feature type="transmembrane region" description="Helical" evidence="7">
    <location>
        <begin position="80"/>
        <end position="102"/>
    </location>
</feature>
<organism evidence="8 9">
    <name type="scientific">Streptomyces ossamyceticus</name>
    <dbReference type="NCBI Taxonomy" id="249581"/>
    <lineage>
        <taxon>Bacteria</taxon>
        <taxon>Bacillati</taxon>
        <taxon>Actinomycetota</taxon>
        <taxon>Actinomycetes</taxon>
        <taxon>Kitasatosporales</taxon>
        <taxon>Streptomycetaceae</taxon>
        <taxon>Streptomyces</taxon>
    </lineage>
</organism>
<evidence type="ECO:0000256" key="3">
    <source>
        <dbReference type="ARBA" id="ARBA00022475"/>
    </source>
</evidence>
<feature type="transmembrane region" description="Helical" evidence="7">
    <location>
        <begin position="227"/>
        <end position="249"/>
    </location>
</feature>
<feature type="transmembrane region" description="Helical" evidence="7">
    <location>
        <begin position="48"/>
        <end position="68"/>
    </location>
</feature>
<dbReference type="Pfam" id="PF05977">
    <property type="entry name" value="MFS_3"/>
    <property type="match status" value="1"/>
</dbReference>
<dbReference type="CDD" id="cd06173">
    <property type="entry name" value="MFS_MefA_like"/>
    <property type="match status" value="1"/>
</dbReference>
<dbReference type="InterPro" id="IPR010290">
    <property type="entry name" value="TM_effector"/>
</dbReference>
<feature type="transmembrane region" description="Helical" evidence="7">
    <location>
        <begin position="351"/>
        <end position="372"/>
    </location>
</feature>
<keyword evidence="2" id="KW-0813">Transport</keyword>
<accession>A0ABV2UWP2</accession>
<keyword evidence="9" id="KW-1185">Reference proteome</keyword>
<comment type="caution">
    <text evidence="8">The sequence shown here is derived from an EMBL/GenBank/DDBJ whole genome shotgun (WGS) entry which is preliminary data.</text>
</comment>
<evidence type="ECO:0000256" key="4">
    <source>
        <dbReference type="ARBA" id="ARBA00022692"/>
    </source>
</evidence>
<dbReference type="SUPFAM" id="SSF103473">
    <property type="entry name" value="MFS general substrate transporter"/>
    <property type="match status" value="1"/>
</dbReference>
<dbReference type="PANTHER" id="PTHR23513:SF6">
    <property type="entry name" value="MAJOR FACILITATOR SUPERFAMILY ASSOCIATED DOMAIN-CONTAINING PROTEIN"/>
    <property type="match status" value="1"/>
</dbReference>
<feature type="transmembrane region" description="Helical" evidence="7">
    <location>
        <begin position="173"/>
        <end position="192"/>
    </location>
</feature>
<evidence type="ECO:0000313" key="9">
    <source>
        <dbReference type="Proteomes" id="UP001550210"/>
    </source>
</evidence>
<dbReference type="Gene3D" id="1.20.1250.20">
    <property type="entry name" value="MFS general substrate transporter like domains"/>
    <property type="match status" value="1"/>
</dbReference>
<keyword evidence="3" id="KW-1003">Cell membrane</keyword>
<feature type="transmembrane region" description="Helical" evidence="7">
    <location>
        <begin position="290"/>
        <end position="307"/>
    </location>
</feature>
<feature type="transmembrane region" description="Helical" evidence="7">
    <location>
        <begin position="16"/>
        <end position="36"/>
    </location>
</feature>
<dbReference type="EMBL" id="JBEXPZ010000018">
    <property type="protein sequence ID" value="MET9845978.1"/>
    <property type="molecule type" value="Genomic_DNA"/>
</dbReference>
<feature type="transmembrane region" description="Helical" evidence="7">
    <location>
        <begin position="313"/>
        <end position="331"/>
    </location>
</feature>
<name>A0ABV2UWP2_9ACTN</name>
<evidence type="ECO:0000313" key="8">
    <source>
        <dbReference type="EMBL" id="MET9845978.1"/>
    </source>
</evidence>
<evidence type="ECO:0000256" key="1">
    <source>
        <dbReference type="ARBA" id="ARBA00004651"/>
    </source>
</evidence>
<dbReference type="InterPro" id="IPR036259">
    <property type="entry name" value="MFS_trans_sf"/>
</dbReference>